<evidence type="ECO:0000256" key="8">
    <source>
        <dbReference type="ARBA" id="ARBA00038436"/>
    </source>
</evidence>
<comment type="caution">
    <text evidence="11">The sequence shown here is derived from an EMBL/GenBank/DDBJ whole genome shotgun (WGS) entry which is preliminary data.</text>
</comment>
<feature type="transmembrane region" description="Helical" evidence="9">
    <location>
        <begin position="50"/>
        <end position="68"/>
    </location>
</feature>
<dbReference type="Pfam" id="PF04290">
    <property type="entry name" value="DctQ"/>
    <property type="match status" value="1"/>
</dbReference>
<dbReference type="InterPro" id="IPR055348">
    <property type="entry name" value="DctQ"/>
</dbReference>
<protein>
    <recommendedName>
        <fullName evidence="9">TRAP transporter small permease protein</fullName>
    </recommendedName>
</protein>
<feature type="transmembrane region" description="Helical" evidence="9">
    <location>
        <begin position="138"/>
        <end position="158"/>
    </location>
</feature>
<evidence type="ECO:0000313" key="11">
    <source>
        <dbReference type="EMBL" id="TWI92486.1"/>
    </source>
</evidence>
<dbReference type="GO" id="GO:0015740">
    <property type="term" value="P:C4-dicarboxylate transport"/>
    <property type="evidence" value="ECO:0007669"/>
    <property type="project" value="TreeGrafter"/>
</dbReference>
<evidence type="ECO:0000256" key="5">
    <source>
        <dbReference type="ARBA" id="ARBA00022692"/>
    </source>
</evidence>
<sequence length="175" mass="19159">MWRRISNGLDTVYTFAGYGAAVLLVFLCGLILYSVLARLLSLYLGGVNDLAGYVMATSTFMALSYTFRSNGHIRVGLIIQRFTGRARRGLEIACLAIMAAVVWFFACYMGRLVYFAYIFGERSEGADATPLWLPQTPVALGSALFAIAVTHSLIQALFDYDSINPETASGEVNEV</sequence>
<dbReference type="PANTHER" id="PTHR35011:SF10">
    <property type="entry name" value="TRAP TRANSPORTER SMALL PERMEASE PROTEIN"/>
    <property type="match status" value="1"/>
</dbReference>
<feature type="transmembrane region" description="Helical" evidence="9">
    <location>
        <begin position="89"/>
        <end position="118"/>
    </location>
</feature>
<comment type="similarity">
    <text evidence="8 9">Belongs to the TRAP transporter small permease family.</text>
</comment>
<keyword evidence="7 9" id="KW-0472">Membrane</keyword>
<dbReference type="Proteomes" id="UP000320593">
    <property type="component" value="Unassembled WGS sequence"/>
</dbReference>
<reference evidence="11 12" key="1">
    <citation type="submission" date="2019-07" db="EMBL/GenBank/DDBJ databases">
        <title>Genomic Encyclopedia of Archaeal and Bacterial Type Strains, Phase II (KMG-II): from individual species to whole genera.</title>
        <authorList>
            <person name="Goeker M."/>
        </authorList>
    </citation>
    <scope>NUCLEOTIDE SEQUENCE [LARGE SCALE GENOMIC DNA]</scope>
    <source>
        <strain evidence="11 12">ATCC BAA-252</strain>
    </source>
</reference>
<evidence type="ECO:0000256" key="9">
    <source>
        <dbReference type="RuleBase" id="RU369079"/>
    </source>
</evidence>
<dbReference type="PANTHER" id="PTHR35011">
    <property type="entry name" value="2,3-DIKETO-L-GULONATE TRAP TRANSPORTER SMALL PERMEASE PROTEIN YIAM"/>
    <property type="match status" value="1"/>
</dbReference>
<keyword evidence="2 9" id="KW-0813">Transport</keyword>
<evidence type="ECO:0000256" key="2">
    <source>
        <dbReference type="ARBA" id="ARBA00022448"/>
    </source>
</evidence>
<evidence type="ECO:0000313" key="12">
    <source>
        <dbReference type="Proteomes" id="UP000320593"/>
    </source>
</evidence>
<name>A0A562THZ3_9HYPH</name>
<dbReference type="EMBL" id="VLLF01000001">
    <property type="protein sequence ID" value="TWI92486.1"/>
    <property type="molecule type" value="Genomic_DNA"/>
</dbReference>
<proteinExistence type="inferred from homology"/>
<comment type="subunit">
    <text evidence="9">The complex comprises the extracytoplasmic solute receptor protein and the two transmembrane proteins.</text>
</comment>
<feature type="transmembrane region" description="Helical" evidence="9">
    <location>
        <begin position="12"/>
        <end position="35"/>
    </location>
</feature>
<keyword evidence="3" id="KW-1003">Cell membrane</keyword>
<evidence type="ECO:0000256" key="3">
    <source>
        <dbReference type="ARBA" id="ARBA00022475"/>
    </source>
</evidence>
<evidence type="ECO:0000256" key="1">
    <source>
        <dbReference type="ARBA" id="ARBA00004429"/>
    </source>
</evidence>
<evidence type="ECO:0000256" key="4">
    <source>
        <dbReference type="ARBA" id="ARBA00022519"/>
    </source>
</evidence>
<keyword evidence="4 9" id="KW-0997">Cell inner membrane</keyword>
<comment type="function">
    <text evidence="9">Part of the tripartite ATP-independent periplasmic (TRAP) transport system.</text>
</comment>
<comment type="subcellular location">
    <subcellularLocation>
        <location evidence="1 9">Cell inner membrane</location>
        <topology evidence="1 9">Multi-pass membrane protein</topology>
    </subcellularLocation>
</comment>
<evidence type="ECO:0000256" key="6">
    <source>
        <dbReference type="ARBA" id="ARBA00022989"/>
    </source>
</evidence>
<keyword evidence="12" id="KW-1185">Reference proteome</keyword>
<dbReference type="GO" id="GO:0005886">
    <property type="term" value="C:plasma membrane"/>
    <property type="evidence" value="ECO:0007669"/>
    <property type="project" value="UniProtKB-SubCell"/>
</dbReference>
<evidence type="ECO:0000256" key="7">
    <source>
        <dbReference type="ARBA" id="ARBA00023136"/>
    </source>
</evidence>
<gene>
    <name evidence="11" type="ORF">JM93_00028</name>
</gene>
<evidence type="ECO:0000259" key="10">
    <source>
        <dbReference type="Pfam" id="PF04290"/>
    </source>
</evidence>
<dbReference type="InterPro" id="IPR007387">
    <property type="entry name" value="TRAP_DctQ"/>
</dbReference>
<keyword evidence="6 9" id="KW-1133">Transmembrane helix</keyword>
<organism evidence="11 12">
    <name type="scientific">Roseibium hamelinense</name>
    <dbReference type="NCBI Taxonomy" id="150831"/>
    <lineage>
        <taxon>Bacteria</taxon>
        <taxon>Pseudomonadati</taxon>
        <taxon>Pseudomonadota</taxon>
        <taxon>Alphaproteobacteria</taxon>
        <taxon>Hyphomicrobiales</taxon>
        <taxon>Stappiaceae</taxon>
        <taxon>Roseibium</taxon>
    </lineage>
</organism>
<dbReference type="GO" id="GO:0022857">
    <property type="term" value="F:transmembrane transporter activity"/>
    <property type="evidence" value="ECO:0007669"/>
    <property type="project" value="UniProtKB-UniRule"/>
</dbReference>
<keyword evidence="5 9" id="KW-0812">Transmembrane</keyword>
<dbReference type="AlphaFoldDB" id="A0A562THZ3"/>
<accession>A0A562THZ3</accession>
<dbReference type="OrthoDB" id="9797534at2"/>
<feature type="domain" description="Tripartite ATP-independent periplasmic transporters DctQ component" evidence="10">
    <location>
        <begin position="27"/>
        <end position="157"/>
    </location>
</feature>
<dbReference type="RefSeq" id="WP_145340038.1">
    <property type="nucleotide sequence ID" value="NZ_SMLY01000055.1"/>
</dbReference>